<proteinExistence type="predicted"/>
<protein>
    <submittedName>
        <fullName evidence="3">Type II secretion system protein G</fullName>
    </submittedName>
</protein>
<feature type="domain" description="DUF1559" evidence="2">
    <location>
        <begin position="48"/>
        <end position="341"/>
    </location>
</feature>
<keyword evidence="4" id="KW-1185">Reference proteome</keyword>
<dbReference type="PANTHER" id="PTHR30093:SF2">
    <property type="entry name" value="TYPE II SECRETION SYSTEM PROTEIN H"/>
    <property type="match status" value="1"/>
</dbReference>
<dbReference type="NCBIfam" id="TIGR02532">
    <property type="entry name" value="IV_pilin_GFxxxE"/>
    <property type="match status" value="1"/>
</dbReference>
<evidence type="ECO:0000313" key="4">
    <source>
        <dbReference type="Proteomes" id="UP000318437"/>
    </source>
</evidence>
<comment type="caution">
    <text evidence="3">The sequence shown here is derived from an EMBL/GenBank/DDBJ whole genome shotgun (WGS) entry which is preliminary data.</text>
</comment>
<name>A0A5C6CYU7_9BACT</name>
<accession>A0A5C6CYU7</accession>
<reference evidence="3 4" key="1">
    <citation type="submission" date="2019-02" db="EMBL/GenBank/DDBJ databases">
        <title>Deep-cultivation of Planctomycetes and their phenomic and genomic characterization uncovers novel biology.</title>
        <authorList>
            <person name="Wiegand S."/>
            <person name="Jogler M."/>
            <person name="Boedeker C."/>
            <person name="Pinto D."/>
            <person name="Vollmers J."/>
            <person name="Rivas-Marin E."/>
            <person name="Kohn T."/>
            <person name="Peeters S.H."/>
            <person name="Heuer A."/>
            <person name="Rast P."/>
            <person name="Oberbeckmann S."/>
            <person name="Bunk B."/>
            <person name="Jeske O."/>
            <person name="Meyerdierks A."/>
            <person name="Storesund J.E."/>
            <person name="Kallscheuer N."/>
            <person name="Luecker S."/>
            <person name="Lage O.M."/>
            <person name="Pohl T."/>
            <person name="Merkel B.J."/>
            <person name="Hornburger P."/>
            <person name="Mueller R.-W."/>
            <person name="Bruemmer F."/>
            <person name="Labrenz M."/>
            <person name="Spormann A.M."/>
            <person name="Op Den Camp H."/>
            <person name="Overmann J."/>
            <person name="Amann R."/>
            <person name="Jetten M.S.M."/>
            <person name="Mascher T."/>
            <person name="Medema M.H."/>
            <person name="Devos D.P."/>
            <person name="Kaster A.-K."/>
            <person name="Ovreas L."/>
            <person name="Rohde M."/>
            <person name="Galperin M.Y."/>
            <person name="Jogler C."/>
        </authorList>
    </citation>
    <scope>NUCLEOTIDE SEQUENCE [LARGE SCALE GENOMIC DNA]</scope>
    <source>
        <strain evidence="3 4">Pla144</strain>
    </source>
</reference>
<dbReference type="InterPro" id="IPR045584">
    <property type="entry name" value="Pilin-like"/>
</dbReference>
<dbReference type="AlphaFoldDB" id="A0A5C6CYU7"/>
<gene>
    <name evidence="3" type="primary">pulG_1</name>
    <name evidence="3" type="ORF">Pla144_19430</name>
</gene>
<dbReference type="OrthoDB" id="255848at2"/>
<dbReference type="PANTHER" id="PTHR30093">
    <property type="entry name" value="GENERAL SECRETION PATHWAY PROTEIN G"/>
    <property type="match status" value="1"/>
</dbReference>
<dbReference type="EMBL" id="SJPS01000002">
    <property type="protein sequence ID" value="TWU28651.1"/>
    <property type="molecule type" value="Genomic_DNA"/>
</dbReference>
<dbReference type="SUPFAM" id="SSF54523">
    <property type="entry name" value="Pili subunits"/>
    <property type="match status" value="1"/>
</dbReference>
<keyword evidence="1" id="KW-1133">Transmembrane helix</keyword>
<sequence>MSQIDLQRSHSFSRQVRSAALYGFTLVELLVVIAIIGVLVALLLPAVQAAREAARRTQCVNNLKQSGLAALNFESANKHFPTIGLAYVGYGAGLAGPNGQPNVRSKAAAENLSWVYQVMPYIEAANLFELRSQMGLVPETFEKVLPGMTCPSRGLRILIDTIGDQAFYGDYASFAMDYYFAQRIKGDTGTDVPFPNQLIDPIRGDPSQASDIEEFVTQGIIGRSGYLRASQAASALVKYGKIGVAQVSDGTSNTLMFAEKAVPAHLYTSPSNPTERGGIFAGSFSTVRLGRGGPYPDSITSDSPNYKEFSQNQSFGSAHPETLISVFGDGSVHTLNMSIDALTLYKICHRADGQTVEMGSL</sequence>
<evidence type="ECO:0000259" key="2">
    <source>
        <dbReference type="Pfam" id="PF07596"/>
    </source>
</evidence>
<dbReference type="InterPro" id="IPR011453">
    <property type="entry name" value="DUF1559"/>
</dbReference>
<dbReference type="Proteomes" id="UP000318437">
    <property type="component" value="Unassembled WGS sequence"/>
</dbReference>
<evidence type="ECO:0000313" key="3">
    <source>
        <dbReference type="EMBL" id="TWU28651.1"/>
    </source>
</evidence>
<dbReference type="Gene3D" id="3.30.700.10">
    <property type="entry name" value="Glycoprotein, Type 4 Pilin"/>
    <property type="match status" value="1"/>
</dbReference>
<keyword evidence="1" id="KW-0812">Transmembrane</keyword>
<dbReference type="Pfam" id="PF07963">
    <property type="entry name" value="N_methyl"/>
    <property type="match status" value="1"/>
</dbReference>
<feature type="transmembrane region" description="Helical" evidence="1">
    <location>
        <begin position="21"/>
        <end position="47"/>
    </location>
</feature>
<organism evidence="3 4">
    <name type="scientific">Bythopirellula polymerisocia</name>
    <dbReference type="NCBI Taxonomy" id="2528003"/>
    <lineage>
        <taxon>Bacteria</taxon>
        <taxon>Pseudomonadati</taxon>
        <taxon>Planctomycetota</taxon>
        <taxon>Planctomycetia</taxon>
        <taxon>Pirellulales</taxon>
        <taxon>Lacipirellulaceae</taxon>
        <taxon>Bythopirellula</taxon>
    </lineage>
</organism>
<keyword evidence="1" id="KW-0472">Membrane</keyword>
<evidence type="ECO:0000256" key="1">
    <source>
        <dbReference type="SAM" id="Phobius"/>
    </source>
</evidence>
<dbReference type="InterPro" id="IPR012902">
    <property type="entry name" value="N_methyl_site"/>
</dbReference>
<dbReference type="Pfam" id="PF07596">
    <property type="entry name" value="SBP_bac_10"/>
    <property type="match status" value="1"/>
</dbReference>
<dbReference type="RefSeq" id="WP_146450338.1">
    <property type="nucleotide sequence ID" value="NZ_SJPS01000002.1"/>
</dbReference>